<proteinExistence type="predicted"/>
<dbReference type="Gene3D" id="3.10.100.10">
    <property type="entry name" value="Mannose-Binding Protein A, subunit A"/>
    <property type="match status" value="1"/>
</dbReference>
<comment type="caution">
    <text evidence="2">The sequence shown here is derived from an EMBL/GenBank/DDBJ whole genome shotgun (WGS) entry which is preliminary data.</text>
</comment>
<dbReference type="InterPro" id="IPR016186">
    <property type="entry name" value="C-type_lectin-like/link_sf"/>
</dbReference>
<organism evidence="2 3">
    <name type="scientific">Petrolisthes manimaculis</name>
    <dbReference type="NCBI Taxonomy" id="1843537"/>
    <lineage>
        <taxon>Eukaryota</taxon>
        <taxon>Metazoa</taxon>
        <taxon>Ecdysozoa</taxon>
        <taxon>Arthropoda</taxon>
        <taxon>Crustacea</taxon>
        <taxon>Multicrustacea</taxon>
        <taxon>Malacostraca</taxon>
        <taxon>Eumalacostraca</taxon>
        <taxon>Eucarida</taxon>
        <taxon>Decapoda</taxon>
        <taxon>Pleocyemata</taxon>
        <taxon>Anomura</taxon>
        <taxon>Galatheoidea</taxon>
        <taxon>Porcellanidae</taxon>
        <taxon>Petrolisthes</taxon>
    </lineage>
</organism>
<dbReference type="InterPro" id="IPR016187">
    <property type="entry name" value="CTDL_fold"/>
</dbReference>
<dbReference type="SUPFAM" id="SSF56436">
    <property type="entry name" value="C-type lectin-like"/>
    <property type="match status" value="1"/>
</dbReference>
<evidence type="ECO:0000256" key="1">
    <source>
        <dbReference type="SAM" id="SignalP"/>
    </source>
</evidence>
<dbReference type="Proteomes" id="UP001292094">
    <property type="component" value="Unassembled WGS sequence"/>
</dbReference>
<name>A0AAE1P275_9EUCA</name>
<keyword evidence="3" id="KW-1185">Reference proteome</keyword>
<evidence type="ECO:0008006" key="4">
    <source>
        <dbReference type="Google" id="ProtNLM"/>
    </source>
</evidence>
<feature type="chain" id="PRO_5042071738" description="C-type lectin domain-containing protein" evidence="1">
    <location>
        <begin position="20"/>
        <end position="172"/>
    </location>
</feature>
<accession>A0AAE1P275</accession>
<protein>
    <recommendedName>
        <fullName evidence="4">C-type lectin domain-containing protein</fullName>
    </recommendedName>
</protein>
<evidence type="ECO:0000313" key="3">
    <source>
        <dbReference type="Proteomes" id="UP001292094"/>
    </source>
</evidence>
<feature type="signal peptide" evidence="1">
    <location>
        <begin position="1"/>
        <end position="19"/>
    </location>
</feature>
<dbReference type="EMBL" id="JAWZYT010003148">
    <property type="protein sequence ID" value="KAK4299941.1"/>
    <property type="molecule type" value="Genomic_DNA"/>
</dbReference>
<keyword evidence="1" id="KW-0732">Signal</keyword>
<sequence>MVIMVILFLVLVFGRPREAMKFTNTTPGHCLSPDHVQLSTTAVSEVELKSGFVRKGKSGYLMVRTALTHYEARQACWNLGTRMNHIKNEEETQYIKELAMGHYVWSLSDDIDQEGTWQNTDTEGRVYNDVVATSGHPQKLFWAALTSCPYVMCPTLCPIGFLPSSGILVVMV</sequence>
<gene>
    <name evidence="2" type="ORF">Pmani_027825</name>
</gene>
<evidence type="ECO:0000313" key="2">
    <source>
        <dbReference type="EMBL" id="KAK4299941.1"/>
    </source>
</evidence>
<dbReference type="AlphaFoldDB" id="A0AAE1P275"/>
<reference evidence="2" key="1">
    <citation type="submission" date="2023-11" db="EMBL/GenBank/DDBJ databases">
        <title>Genome assemblies of two species of porcelain crab, Petrolisthes cinctipes and Petrolisthes manimaculis (Anomura: Porcellanidae).</title>
        <authorList>
            <person name="Angst P."/>
        </authorList>
    </citation>
    <scope>NUCLEOTIDE SEQUENCE</scope>
    <source>
        <strain evidence="2">PB745_02</strain>
        <tissue evidence="2">Gill</tissue>
    </source>
</reference>